<dbReference type="InParanoid" id="A0A194XQ92"/>
<feature type="domain" description="BTB" evidence="1">
    <location>
        <begin position="27"/>
        <end position="101"/>
    </location>
</feature>
<dbReference type="RefSeq" id="XP_018076579.1">
    <property type="nucleotide sequence ID" value="XM_018208750.1"/>
</dbReference>
<evidence type="ECO:0000313" key="2">
    <source>
        <dbReference type="EMBL" id="KUJ22224.1"/>
    </source>
</evidence>
<proteinExistence type="predicted"/>
<dbReference type="AlphaFoldDB" id="A0A194XQ92"/>
<evidence type="ECO:0000259" key="1">
    <source>
        <dbReference type="PROSITE" id="PS50097"/>
    </source>
</evidence>
<dbReference type="EMBL" id="KQ947406">
    <property type="protein sequence ID" value="KUJ22224.1"/>
    <property type="molecule type" value="Genomic_DNA"/>
</dbReference>
<organism evidence="2 3">
    <name type="scientific">Mollisia scopiformis</name>
    <name type="common">Conifer needle endophyte fungus</name>
    <name type="synonym">Phialocephala scopiformis</name>
    <dbReference type="NCBI Taxonomy" id="149040"/>
    <lineage>
        <taxon>Eukaryota</taxon>
        <taxon>Fungi</taxon>
        <taxon>Dikarya</taxon>
        <taxon>Ascomycota</taxon>
        <taxon>Pezizomycotina</taxon>
        <taxon>Leotiomycetes</taxon>
        <taxon>Helotiales</taxon>
        <taxon>Mollisiaceae</taxon>
        <taxon>Mollisia</taxon>
    </lineage>
</organism>
<dbReference type="PROSITE" id="PS50097">
    <property type="entry name" value="BTB"/>
    <property type="match status" value="1"/>
</dbReference>
<keyword evidence="3" id="KW-1185">Reference proteome</keyword>
<sequence>MAPPPAKKQKTDDIKSPIVFPCPGQKPDVRLIVFDQEFHINSTLLKLNSAFFRKFLDSTNKTVVAIDPTSSSSTLTRPETSQIGFGSVSTFEYEWVTKIDEGGEKWFLTIAFEKLMCAIYTRPYQLINTKELLLMTALADYYCALPILTRILDGAFINSPQFCKGIGSHASELFVAAAKIRNALLFRECLIWVVISYRDREFESLEDKRLRMIVRCAHGEVSTRLTGATAVVLTKTADT</sequence>
<protein>
    <recommendedName>
        <fullName evidence="1">BTB domain-containing protein</fullName>
    </recommendedName>
</protein>
<reference evidence="2 3" key="1">
    <citation type="submission" date="2015-10" db="EMBL/GenBank/DDBJ databases">
        <title>Full genome of DAOMC 229536 Phialocephala scopiformis, a fungal endophyte of spruce producing the potent anti-insectan compound rugulosin.</title>
        <authorList>
            <consortium name="DOE Joint Genome Institute"/>
            <person name="Walker A.K."/>
            <person name="Frasz S.L."/>
            <person name="Seifert K.A."/>
            <person name="Miller J.D."/>
            <person name="Mondo S.J."/>
            <person name="Labutti K."/>
            <person name="Lipzen A."/>
            <person name="Dockter R."/>
            <person name="Kennedy M."/>
            <person name="Grigoriev I.V."/>
            <person name="Spatafora J.W."/>
        </authorList>
    </citation>
    <scope>NUCLEOTIDE SEQUENCE [LARGE SCALE GENOMIC DNA]</scope>
    <source>
        <strain evidence="2 3">CBS 120377</strain>
    </source>
</reference>
<dbReference type="KEGG" id="psco:LY89DRAFT_574625"/>
<dbReference type="InterPro" id="IPR000210">
    <property type="entry name" value="BTB/POZ_dom"/>
</dbReference>
<dbReference type="Gene3D" id="3.30.710.10">
    <property type="entry name" value="Potassium Channel Kv1.1, Chain A"/>
    <property type="match status" value="1"/>
</dbReference>
<dbReference type="InterPro" id="IPR011333">
    <property type="entry name" value="SKP1/BTB/POZ_sf"/>
</dbReference>
<dbReference type="OrthoDB" id="2129688at2759"/>
<dbReference type="GeneID" id="28818476"/>
<dbReference type="Proteomes" id="UP000070700">
    <property type="component" value="Unassembled WGS sequence"/>
</dbReference>
<accession>A0A194XQ92</accession>
<gene>
    <name evidence="2" type="ORF">LY89DRAFT_574625</name>
</gene>
<name>A0A194XQ92_MOLSC</name>
<evidence type="ECO:0000313" key="3">
    <source>
        <dbReference type="Proteomes" id="UP000070700"/>
    </source>
</evidence>